<organism evidence="1 2">
    <name type="scientific">Citrullus colocynthis</name>
    <name type="common">colocynth</name>
    <dbReference type="NCBI Taxonomy" id="252529"/>
    <lineage>
        <taxon>Eukaryota</taxon>
        <taxon>Viridiplantae</taxon>
        <taxon>Streptophyta</taxon>
        <taxon>Embryophyta</taxon>
        <taxon>Tracheophyta</taxon>
        <taxon>Spermatophyta</taxon>
        <taxon>Magnoliopsida</taxon>
        <taxon>eudicotyledons</taxon>
        <taxon>Gunneridae</taxon>
        <taxon>Pentapetalae</taxon>
        <taxon>rosids</taxon>
        <taxon>fabids</taxon>
        <taxon>Cucurbitales</taxon>
        <taxon>Cucurbitaceae</taxon>
        <taxon>Benincaseae</taxon>
        <taxon>Citrullus</taxon>
    </lineage>
</organism>
<reference evidence="1 2" key="1">
    <citation type="submission" date="2024-03" db="EMBL/GenBank/DDBJ databases">
        <authorList>
            <person name="Gkanogiannis A."/>
            <person name="Becerra Lopez-Lavalle L."/>
        </authorList>
    </citation>
    <scope>NUCLEOTIDE SEQUENCE [LARGE SCALE GENOMIC DNA]</scope>
</reference>
<dbReference type="InterPro" id="IPR008004">
    <property type="entry name" value="OCTOPUS-like"/>
</dbReference>
<evidence type="ECO:0000313" key="1">
    <source>
        <dbReference type="EMBL" id="CAK9313605.1"/>
    </source>
</evidence>
<dbReference type="EMBL" id="OZ021745">
    <property type="protein sequence ID" value="CAK9313605.1"/>
    <property type="molecule type" value="Genomic_DNA"/>
</dbReference>
<dbReference type="PANTHER" id="PTHR35995">
    <property type="entry name" value="OS04G0690500 PROTEIN"/>
    <property type="match status" value="1"/>
</dbReference>
<dbReference type="PANTHER" id="PTHR35995:SF1">
    <property type="entry name" value="OS04G0690500 PROTEIN"/>
    <property type="match status" value="1"/>
</dbReference>
<dbReference type="Pfam" id="PF05340">
    <property type="entry name" value="DUF740"/>
    <property type="match status" value="1"/>
</dbReference>
<keyword evidence="2" id="KW-1185">Reference proteome</keyword>
<dbReference type="Proteomes" id="UP001642487">
    <property type="component" value="Chromosome 11"/>
</dbReference>
<evidence type="ECO:0000313" key="2">
    <source>
        <dbReference type="Proteomes" id="UP001642487"/>
    </source>
</evidence>
<name>A0ABP0XZL6_9ROSI</name>
<sequence length="220" mass="25276">MTNTKPTSNPSFSSPFALYFTLNFLPSFQSSMNVYRDPNLCYFHPKEIVVGVCALCLNERLLILASRRGRHQSSAPSCRKTPINLSNIFAFSSFISRLEFRHWKPENSDDEASTSQEDSFISINFGKNGVGSWEENKVSEVSLENCSLSWNHHFTKDSKETKTVIEHGKTRASLRWRKRIGHLFQVIRRKRSNKGTVCHVEGVKTRKGWIRTLTRSTNNE</sequence>
<accession>A0ABP0XZL6</accession>
<gene>
    <name evidence="1" type="ORF">CITCOLO1_LOCUS5333</name>
</gene>
<protein>
    <submittedName>
        <fullName evidence="1">Uncharacterized protein</fullName>
    </submittedName>
</protein>
<proteinExistence type="predicted"/>